<accession>A0ACB0EN15</accession>
<gene>
    <name evidence="1" type="ORF">MRATA1EN3_LOCUS13265</name>
</gene>
<reference evidence="1" key="1">
    <citation type="submission" date="2023-05" db="EMBL/GenBank/DDBJ databases">
        <authorList>
            <consortium name="ELIXIR-Norway"/>
        </authorList>
    </citation>
    <scope>NUCLEOTIDE SEQUENCE</scope>
</reference>
<protein>
    <submittedName>
        <fullName evidence="1">Uncharacterized protein</fullName>
    </submittedName>
</protein>
<evidence type="ECO:0000313" key="2">
    <source>
        <dbReference type="Proteomes" id="UP001162501"/>
    </source>
</evidence>
<dbReference type="Proteomes" id="UP001162501">
    <property type="component" value="Chromosome 23"/>
</dbReference>
<name>A0ACB0EN15_RANTA</name>
<proteinExistence type="predicted"/>
<evidence type="ECO:0000313" key="1">
    <source>
        <dbReference type="EMBL" id="CAI9702052.1"/>
    </source>
</evidence>
<organism evidence="1 2">
    <name type="scientific">Rangifer tarandus platyrhynchus</name>
    <name type="common">Svalbard reindeer</name>
    <dbReference type="NCBI Taxonomy" id="3082113"/>
    <lineage>
        <taxon>Eukaryota</taxon>
        <taxon>Metazoa</taxon>
        <taxon>Chordata</taxon>
        <taxon>Craniata</taxon>
        <taxon>Vertebrata</taxon>
        <taxon>Euteleostomi</taxon>
        <taxon>Mammalia</taxon>
        <taxon>Eutheria</taxon>
        <taxon>Laurasiatheria</taxon>
        <taxon>Artiodactyla</taxon>
        <taxon>Ruminantia</taxon>
        <taxon>Pecora</taxon>
        <taxon>Cervidae</taxon>
        <taxon>Odocoileinae</taxon>
        <taxon>Rangifer</taxon>
    </lineage>
</organism>
<dbReference type="EMBL" id="OX596107">
    <property type="protein sequence ID" value="CAI9702052.1"/>
    <property type="molecule type" value="Genomic_DNA"/>
</dbReference>
<sequence length="404" mass="43377">MPKSPLRLPSMLGAEAVREPAHRAREGPTGRFCPKITSSCSVKELSSPPLSSPDKTTFLDVFSAALFLKQDTLALPMKRESESRAWRALWRPPGLFCRGDSHGGWPGVLSGRRAGPGASARPPGREPRESRERAADLGRCRSRCAALRGAFPCARCPRLPSGCLLRPLPAGGCASQSARHPDTPAVASRSHVPGVLSLQGRYESKIVDALYPPYCTDTLLRSPERSGQHPPVHPDSIQDRLGVKLAGKGFETKANRRLAAHREKALKQKQTEDSQRTAAGGSALRGPRCPVERKQLGGSLCWTARLPLSPFSSLGPAVTGCLLTELEGQEARTWGHFRGALGVWRPDLDENLMSGAAVVRGRVRLDLGSLGLPRRAAAARPAGLSTNGSEPRVCSSETYCEVCA</sequence>